<dbReference type="InterPro" id="IPR029063">
    <property type="entry name" value="SAM-dependent_MTases_sf"/>
</dbReference>
<keyword evidence="1 4" id="KW-0489">Methyltransferase</keyword>
<reference evidence="7" key="1">
    <citation type="submission" date="2020-05" db="EMBL/GenBank/DDBJ databases">
        <title>Classification of alakaliphilic streptomycetes isolated from an alkaline soil next to Lonar Crater, India and a proposal for the recognition of Streptomyces alkaliterrae sp. nov.</title>
        <authorList>
            <person name="Golinska P."/>
        </authorList>
    </citation>
    <scope>NUCLEOTIDE SEQUENCE [LARGE SCALE GENOMIC DNA]</scope>
    <source>
        <strain evidence="7">OF3</strain>
    </source>
</reference>
<feature type="binding site" evidence="4">
    <location>
        <position position="374"/>
    </location>
    <ligand>
        <name>S-adenosyl-L-methionine</name>
        <dbReference type="ChEBI" id="CHEBI:59789"/>
    </ligand>
</feature>
<evidence type="ECO:0000256" key="2">
    <source>
        <dbReference type="ARBA" id="ARBA00022679"/>
    </source>
</evidence>
<keyword evidence="3 4" id="KW-0949">S-adenosyl-L-methionine</keyword>
<dbReference type="GO" id="GO:0070041">
    <property type="term" value="F:rRNA (uridine-C5-)-methyltransferase activity"/>
    <property type="evidence" value="ECO:0007669"/>
    <property type="project" value="TreeGrafter"/>
</dbReference>
<accession>A0A7W3WH92</accession>
<dbReference type="InterPro" id="IPR002792">
    <property type="entry name" value="TRAM_dom"/>
</dbReference>
<dbReference type="Gene3D" id="2.40.50.140">
    <property type="entry name" value="Nucleic acid-binding proteins"/>
    <property type="match status" value="1"/>
</dbReference>
<dbReference type="InterPro" id="IPR010280">
    <property type="entry name" value="U5_MeTrfase_fam"/>
</dbReference>
<feature type="active site" description="Nucleophile" evidence="4">
    <location>
        <position position="401"/>
    </location>
</feature>
<dbReference type="RefSeq" id="WP_181353380.1">
    <property type="nucleotide sequence ID" value="NZ_JABJWZ010000012.1"/>
</dbReference>
<evidence type="ECO:0000256" key="4">
    <source>
        <dbReference type="PROSITE-ProRule" id="PRU01024"/>
    </source>
</evidence>
<dbReference type="Pfam" id="PF01938">
    <property type="entry name" value="TRAM"/>
    <property type="match status" value="1"/>
</dbReference>
<dbReference type="GO" id="GO:0070475">
    <property type="term" value="P:rRNA base methylation"/>
    <property type="evidence" value="ECO:0007669"/>
    <property type="project" value="TreeGrafter"/>
</dbReference>
<evidence type="ECO:0000256" key="3">
    <source>
        <dbReference type="ARBA" id="ARBA00022691"/>
    </source>
</evidence>
<dbReference type="PROSITE" id="PS51687">
    <property type="entry name" value="SAM_MT_RNA_M5U"/>
    <property type="match status" value="1"/>
</dbReference>
<comment type="caution">
    <text evidence="6">The sequence shown here is derived from an EMBL/GenBank/DDBJ whole genome shotgun (WGS) entry which is preliminary data.</text>
</comment>
<feature type="binding site" evidence="4">
    <location>
        <position position="306"/>
    </location>
    <ligand>
        <name>S-adenosyl-L-methionine</name>
        <dbReference type="ChEBI" id="CHEBI:59789"/>
    </ligand>
</feature>
<organism evidence="6 7">
    <name type="scientific">Streptomyces alkaliterrae</name>
    <dbReference type="NCBI Taxonomy" id="2213162"/>
    <lineage>
        <taxon>Bacteria</taxon>
        <taxon>Bacillati</taxon>
        <taxon>Actinomycetota</taxon>
        <taxon>Actinomycetes</taxon>
        <taxon>Kitasatosporales</taxon>
        <taxon>Streptomycetaceae</taxon>
        <taxon>Streptomyces</taxon>
    </lineage>
</organism>
<sequence length="448" mass="48624">MSSTRTPESLVGQEYEVEVGPVAHGGHCVARTAEGRVLFVRHALPGERVVARVTEGDSDSRFLRADAVTVLYASKDRVEAPCPFAGPGRCGGCDWQHAKPGAQRRLKADVLTEQLSRLAGLTPEDVNWDGTVEPAPGDKVPAGEVPAWRTRVQYAVDEDGRAGLRRHRSHEVEPIDRCLIAAEGVSELGIEKRQWPQIAGIEAVAATGSGDRQVVLTPRPGGRLPIVELDRPVSVLRVAEGKGRNATRTIHRVHGRPFVRERADGRTWRVGAGGFWQVHPRAAELLVDAVMRGLTPRKGETALDLYCGVGLFAGALADRLGERGAVLGIESAKQAVEDARHNLADFDRVRIEHGKVDQVLPRTGITEADIVVLDPPRAGAGRDTVRTIASLTPRRVAYVACDPAALARDLAYFRDAGYKPRFLRAFDLFPMTHHFECVAILEPAAKGS</sequence>
<dbReference type="Pfam" id="PF05958">
    <property type="entry name" value="tRNA_U5-meth_tr"/>
    <property type="match status" value="1"/>
</dbReference>
<protein>
    <submittedName>
        <fullName evidence="6">Class I SAM-dependent RNA methyltransferase</fullName>
    </submittedName>
</protein>
<dbReference type="Gene3D" id="3.40.50.150">
    <property type="entry name" value="Vaccinia Virus protein VP39"/>
    <property type="match status" value="1"/>
</dbReference>
<dbReference type="CDD" id="cd02440">
    <property type="entry name" value="AdoMet_MTases"/>
    <property type="match status" value="1"/>
</dbReference>
<evidence type="ECO:0000256" key="1">
    <source>
        <dbReference type="ARBA" id="ARBA00022603"/>
    </source>
</evidence>
<dbReference type="EMBL" id="JABJWZ010000012">
    <property type="protein sequence ID" value="MBB1252321.1"/>
    <property type="molecule type" value="Genomic_DNA"/>
</dbReference>
<dbReference type="AlphaFoldDB" id="A0A7W3WH92"/>
<feature type="binding site" evidence="4">
    <location>
        <position position="330"/>
    </location>
    <ligand>
        <name>S-adenosyl-L-methionine</name>
        <dbReference type="ChEBI" id="CHEBI:59789"/>
    </ligand>
</feature>
<proteinExistence type="inferred from homology"/>
<evidence type="ECO:0000313" key="7">
    <source>
        <dbReference type="Proteomes" id="UP000525686"/>
    </source>
</evidence>
<evidence type="ECO:0000259" key="5">
    <source>
        <dbReference type="PROSITE" id="PS50926"/>
    </source>
</evidence>
<dbReference type="PANTHER" id="PTHR11061:SF30">
    <property type="entry name" value="TRNA (URACIL(54)-C(5))-METHYLTRANSFERASE"/>
    <property type="match status" value="1"/>
</dbReference>
<dbReference type="Proteomes" id="UP000525686">
    <property type="component" value="Unassembled WGS sequence"/>
</dbReference>
<dbReference type="SUPFAM" id="SSF53335">
    <property type="entry name" value="S-adenosyl-L-methionine-dependent methyltransferases"/>
    <property type="match status" value="1"/>
</dbReference>
<comment type="similarity">
    <text evidence="4">Belongs to the class I-like SAM-binding methyltransferase superfamily. RNA M5U methyltransferase family.</text>
</comment>
<dbReference type="PROSITE" id="PS50926">
    <property type="entry name" value="TRAM"/>
    <property type="match status" value="1"/>
</dbReference>
<gene>
    <name evidence="6" type="ORF">H3146_02900</name>
</gene>
<dbReference type="SUPFAM" id="SSF50249">
    <property type="entry name" value="Nucleic acid-binding proteins"/>
    <property type="match status" value="1"/>
</dbReference>
<feature type="binding site" evidence="4">
    <location>
        <position position="277"/>
    </location>
    <ligand>
        <name>S-adenosyl-L-methionine</name>
        <dbReference type="ChEBI" id="CHEBI:59789"/>
    </ligand>
</feature>
<dbReference type="InterPro" id="IPR030391">
    <property type="entry name" value="MeTrfase_TrmA_CS"/>
</dbReference>
<name>A0A7W3WH92_9ACTN</name>
<evidence type="ECO:0000313" key="6">
    <source>
        <dbReference type="EMBL" id="MBB1252321.1"/>
    </source>
</evidence>
<feature type="domain" description="TRAM" evidence="5">
    <location>
        <begin position="8"/>
        <end position="69"/>
    </location>
</feature>
<dbReference type="Gene3D" id="2.40.50.1070">
    <property type="match status" value="1"/>
</dbReference>
<dbReference type="PROSITE" id="PS01231">
    <property type="entry name" value="TRMA_2"/>
    <property type="match status" value="1"/>
</dbReference>
<keyword evidence="2 4" id="KW-0808">Transferase</keyword>
<dbReference type="InterPro" id="IPR012340">
    <property type="entry name" value="NA-bd_OB-fold"/>
</dbReference>
<dbReference type="PANTHER" id="PTHR11061">
    <property type="entry name" value="RNA M5U METHYLTRANSFERASE"/>
    <property type="match status" value="1"/>
</dbReference>
<dbReference type="FunFam" id="3.40.50.150:FF:000009">
    <property type="entry name" value="23S rRNA (Uracil(1939)-C(5))-methyltransferase RlmD"/>
    <property type="match status" value="1"/>
</dbReference>